<dbReference type="EMBL" id="MU003823">
    <property type="protein sequence ID" value="KAF2718524.1"/>
    <property type="molecule type" value="Genomic_DNA"/>
</dbReference>
<evidence type="ECO:0000313" key="3">
    <source>
        <dbReference type="Proteomes" id="UP000799441"/>
    </source>
</evidence>
<proteinExistence type="predicted"/>
<name>A0A9P4Q2E7_9PEZI</name>
<keyword evidence="3" id="KW-1185">Reference proteome</keyword>
<feature type="region of interest" description="Disordered" evidence="1">
    <location>
        <begin position="1"/>
        <end position="41"/>
    </location>
</feature>
<feature type="compositionally biased region" description="Low complexity" evidence="1">
    <location>
        <begin position="22"/>
        <end position="35"/>
    </location>
</feature>
<evidence type="ECO:0000313" key="2">
    <source>
        <dbReference type="EMBL" id="KAF2718524.1"/>
    </source>
</evidence>
<dbReference type="OrthoDB" id="5381976at2759"/>
<evidence type="ECO:0000256" key="1">
    <source>
        <dbReference type="SAM" id="MobiDB-lite"/>
    </source>
</evidence>
<gene>
    <name evidence="2" type="ORF">K431DRAFT_287550</name>
</gene>
<dbReference type="Proteomes" id="UP000799441">
    <property type="component" value="Unassembled WGS sequence"/>
</dbReference>
<protein>
    <submittedName>
        <fullName evidence="2">Uncharacterized protein</fullName>
    </submittedName>
</protein>
<reference evidence="2" key="1">
    <citation type="journal article" date="2020" name="Stud. Mycol.">
        <title>101 Dothideomycetes genomes: a test case for predicting lifestyles and emergence of pathogens.</title>
        <authorList>
            <person name="Haridas S."/>
            <person name="Albert R."/>
            <person name="Binder M."/>
            <person name="Bloem J."/>
            <person name="Labutti K."/>
            <person name="Salamov A."/>
            <person name="Andreopoulos B."/>
            <person name="Baker S."/>
            <person name="Barry K."/>
            <person name="Bills G."/>
            <person name="Bluhm B."/>
            <person name="Cannon C."/>
            <person name="Castanera R."/>
            <person name="Culley D."/>
            <person name="Daum C."/>
            <person name="Ezra D."/>
            <person name="Gonzalez J."/>
            <person name="Henrissat B."/>
            <person name="Kuo A."/>
            <person name="Liang C."/>
            <person name="Lipzen A."/>
            <person name="Lutzoni F."/>
            <person name="Magnuson J."/>
            <person name="Mondo S."/>
            <person name="Nolan M."/>
            <person name="Ohm R."/>
            <person name="Pangilinan J."/>
            <person name="Park H.-J."/>
            <person name="Ramirez L."/>
            <person name="Alfaro M."/>
            <person name="Sun H."/>
            <person name="Tritt A."/>
            <person name="Yoshinaga Y."/>
            <person name="Zwiers L.-H."/>
            <person name="Turgeon B."/>
            <person name="Goodwin S."/>
            <person name="Spatafora J."/>
            <person name="Crous P."/>
            <person name="Grigoriev I."/>
        </authorList>
    </citation>
    <scope>NUCLEOTIDE SEQUENCE</scope>
    <source>
        <strain evidence="2">CBS 116435</strain>
    </source>
</reference>
<comment type="caution">
    <text evidence="2">The sequence shown here is derived from an EMBL/GenBank/DDBJ whole genome shotgun (WGS) entry which is preliminary data.</text>
</comment>
<sequence length="120" mass="13567">MSQQQFLHRSPSQETEDRRHLLSPSVPGSVAPSVLESTRNDPCQQATSIASEPYKGFSSRAAYLAALQEWAESKKYLETGTQLKGWYGNDTMEEIVANAPERPRLGLRRKFGGWRDRGRK</sequence>
<dbReference type="AlphaFoldDB" id="A0A9P4Q2E7"/>
<accession>A0A9P4Q2E7</accession>
<organism evidence="2 3">
    <name type="scientific">Polychaeton citri CBS 116435</name>
    <dbReference type="NCBI Taxonomy" id="1314669"/>
    <lineage>
        <taxon>Eukaryota</taxon>
        <taxon>Fungi</taxon>
        <taxon>Dikarya</taxon>
        <taxon>Ascomycota</taxon>
        <taxon>Pezizomycotina</taxon>
        <taxon>Dothideomycetes</taxon>
        <taxon>Dothideomycetidae</taxon>
        <taxon>Capnodiales</taxon>
        <taxon>Capnodiaceae</taxon>
        <taxon>Polychaeton</taxon>
    </lineage>
</organism>
<feature type="compositionally biased region" description="Polar residues" evidence="1">
    <location>
        <begin position="1"/>
        <end position="13"/>
    </location>
</feature>